<dbReference type="Gene3D" id="1.10.10.10">
    <property type="entry name" value="Winged helix-like DNA-binding domain superfamily/Winged helix DNA-binding domain"/>
    <property type="match status" value="1"/>
</dbReference>
<dbReference type="PANTHER" id="PTHR43736:SF4">
    <property type="entry name" value="SLR1690 PROTEIN"/>
    <property type="match status" value="1"/>
</dbReference>
<name>A0A7T5RJC4_9BACT</name>
<dbReference type="PRINTS" id="PR00502">
    <property type="entry name" value="NUDIXFAMILY"/>
</dbReference>
<accession>A0A7T5RJC4</accession>
<organism evidence="4 5">
    <name type="scientific">Candidatus Sungiibacteriota bacterium</name>
    <dbReference type="NCBI Taxonomy" id="2750080"/>
    <lineage>
        <taxon>Bacteria</taxon>
        <taxon>Candidatus Sungiibacteriota</taxon>
    </lineage>
</organism>
<protein>
    <submittedName>
        <fullName evidence="4">NUDIX hydrolase</fullName>
    </submittedName>
</protein>
<dbReference type="PANTHER" id="PTHR43736">
    <property type="entry name" value="ADP-RIBOSE PYROPHOSPHATASE"/>
    <property type="match status" value="1"/>
</dbReference>
<dbReference type="SUPFAM" id="SSF55811">
    <property type="entry name" value="Nudix"/>
    <property type="match status" value="1"/>
</dbReference>
<evidence type="ECO:0000259" key="3">
    <source>
        <dbReference type="PROSITE" id="PS51462"/>
    </source>
</evidence>
<evidence type="ECO:0000256" key="1">
    <source>
        <dbReference type="ARBA" id="ARBA00022801"/>
    </source>
</evidence>
<dbReference type="InterPro" id="IPR054105">
    <property type="entry name" value="WHD_NrtR"/>
</dbReference>
<evidence type="ECO:0000256" key="2">
    <source>
        <dbReference type="RuleBase" id="RU003476"/>
    </source>
</evidence>
<dbReference type="AlphaFoldDB" id="A0A7T5RJC4"/>
<dbReference type="SUPFAM" id="SSF46785">
    <property type="entry name" value="Winged helix' DNA-binding domain"/>
    <property type="match status" value="1"/>
</dbReference>
<dbReference type="InterPro" id="IPR000086">
    <property type="entry name" value="NUDIX_hydrolase_dom"/>
</dbReference>
<feature type="domain" description="Nudix hydrolase" evidence="3">
    <location>
        <begin position="14"/>
        <end position="145"/>
    </location>
</feature>
<dbReference type="InterPro" id="IPR036390">
    <property type="entry name" value="WH_DNA-bd_sf"/>
</dbReference>
<dbReference type="GO" id="GO:0016787">
    <property type="term" value="F:hydrolase activity"/>
    <property type="evidence" value="ECO:0007669"/>
    <property type="project" value="UniProtKB-KW"/>
</dbReference>
<dbReference type="Gene3D" id="3.90.79.10">
    <property type="entry name" value="Nucleoside Triphosphate Pyrophosphohydrolase"/>
    <property type="match status" value="1"/>
</dbReference>
<dbReference type="InterPro" id="IPR020476">
    <property type="entry name" value="Nudix_hydrolase"/>
</dbReference>
<evidence type="ECO:0000313" key="4">
    <source>
        <dbReference type="EMBL" id="QQG45192.1"/>
    </source>
</evidence>
<dbReference type="InterPro" id="IPR036388">
    <property type="entry name" value="WH-like_DNA-bd_sf"/>
</dbReference>
<evidence type="ECO:0000313" key="5">
    <source>
        <dbReference type="Proteomes" id="UP000595618"/>
    </source>
</evidence>
<proteinExistence type="inferred from homology"/>
<dbReference type="EMBL" id="CP066690">
    <property type="protein sequence ID" value="QQG45192.1"/>
    <property type="molecule type" value="Genomic_DNA"/>
</dbReference>
<dbReference type="PROSITE" id="PS00893">
    <property type="entry name" value="NUDIX_BOX"/>
    <property type="match status" value="1"/>
</dbReference>
<keyword evidence="1 2" id="KW-0378">Hydrolase</keyword>
<gene>
    <name evidence="4" type="ORF">HYW89_04310</name>
</gene>
<dbReference type="CDD" id="cd18873">
    <property type="entry name" value="NUDIX_NadM_like"/>
    <property type="match status" value="1"/>
</dbReference>
<dbReference type="InterPro" id="IPR015797">
    <property type="entry name" value="NUDIX_hydrolase-like_dom_sf"/>
</dbReference>
<dbReference type="Proteomes" id="UP000595618">
    <property type="component" value="Chromosome"/>
</dbReference>
<reference evidence="4 5" key="1">
    <citation type="submission" date="2020-07" db="EMBL/GenBank/DDBJ databases">
        <title>Huge and variable diversity of episymbiotic CPR bacteria and DPANN archaea in groundwater ecosystems.</title>
        <authorList>
            <person name="He C.Y."/>
            <person name="Keren R."/>
            <person name="Whittaker M."/>
            <person name="Farag I.F."/>
            <person name="Doudna J."/>
            <person name="Cate J.H.D."/>
            <person name="Banfield J.F."/>
        </authorList>
    </citation>
    <scope>NUCLEOTIDE SEQUENCE [LARGE SCALE GENOMIC DNA]</scope>
    <source>
        <strain evidence="4">NC_groundwater_541_Ag_S-0.1um_46_50</strain>
    </source>
</reference>
<dbReference type="InterPro" id="IPR020084">
    <property type="entry name" value="NUDIX_hydrolase_CS"/>
</dbReference>
<comment type="similarity">
    <text evidence="2">Belongs to the Nudix hydrolase family.</text>
</comment>
<sequence length="227" mass="26604">MIKRQFLKKFEKPMMTVDVVFFTIDQNKLKVLLVKRKYDPYGGFWALPGGFIRKNEEMYEAAARELKEETGVRGVYLEQLYTLGALGRDPRGRVVTVAYFALAPRPTKKLKPSYDAAEAGWFLVDKLPRLAFDHKKIIVYALRRVRNKIQYTNAAWSLLPATFSLGEGQKVYESILGHRLDKRNFRKKFLSLGLLQKISKVRRGLRQRPAQLYKFKTKKYVELKRFF</sequence>
<dbReference type="Pfam" id="PF21906">
    <property type="entry name" value="WHD_NrtR"/>
    <property type="match status" value="1"/>
</dbReference>
<dbReference type="Pfam" id="PF00293">
    <property type="entry name" value="NUDIX"/>
    <property type="match status" value="1"/>
</dbReference>
<dbReference type="PROSITE" id="PS51462">
    <property type="entry name" value="NUDIX"/>
    <property type="match status" value="1"/>
</dbReference>